<protein>
    <submittedName>
        <fullName evidence="3">Uncharacterized protein</fullName>
    </submittedName>
</protein>
<evidence type="ECO:0000313" key="4">
    <source>
        <dbReference type="Proteomes" id="UP000648722"/>
    </source>
</evidence>
<keyword evidence="2" id="KW-0812">Transmembrane</keyword>
<evidence type="ECO:0000256" key="2">
    <source>
        <dbReference type="SAM" id="Phobius"/>
    </source>
</evidence>
<feature type="transmembrane region" description="Helical" evidence="2">
    <location>
        <begin position="60"/>
        <end position="81"/>
    </location>
</feature>
<dbReference type="RefSeq" id="WP_188451865.1">
    <property type="nucleotide sequence ID" value="NZ_BMFS01000005.1"/>
</dbReference>
<feature type="transmembrane region" description="Helical" evidence="2">
    <location>
        <begin position="115"/>
        <end position="137"/>
    </location>
</feature>
<name>A0ABQ1XP76_9PROT</name>
<gene>
    <name evidence="3" type="ORF">GCM10007420_14080</name>
</gene>
<keyword evidence="2" id="KW-1133">Transmembrane helix</keyword>
<dbReference type="EMBL" id="BMFS01000005">
    <property type="protein sequence ID" value="GGG99411.1"/>
    <property type="molecule type" value="Genomic_DNA"/>
</dbReference>
<organism evidence="3 4">
    <name type="scientific">Glycocaulis albus</name>
    <dbReference type="NCBI Taxonomy" id="1382801"/>
    <lineage>
        <taxon>Bacteria</taxon>
        <taxon>Pseudomonadati</taxon>
        <taxon>Pseudomonadota</taxon>
        <taxon>Alphaproteobacteria</taxon>
        <taxon>Maricaulales</taxon>
        <taxon>Maricaulaceae</taxon>
        <taxon>Glycocaulis</taxon>
    </lineage>
</organism>
<reference evidence="4" key="1">
    <citation type="journal article" date="2019" name="Int. J. Syst. Evol. Microbiol.">
        <title>The Global Catalogue of Microorganisms (GCM) 10K type strain sequencing project: providing services to taxonomists for standard genome sequencing and annotation.</title>
        <authorList>
            <consortium name="The Broad Institute Genomics Platform"/>
            <consortium name="The Broad Institute Genome Sequencing Center for Infectious Disease"/>
            <person name="Wu L."/>
            <person name="Ma J."/>
        </authorList>
    </citation>
    <scope>NUCLEOTIDE SEQUENCE [LARGE SCALE GENOMIC DNA]</scope>
    <source>
        <strain evidence="4">CGMCC 1.12766</strain>
    </source>
</reference>
<dbReference type="Proteomes" id="UP000648722">
    <property type="component" value="Unassembled WGS sequence"/>
</dbReference>
<accession>A0ABQ1XP76</accession>
<evidence type="ECO:0000313" key="3">
    <source>
        <dbReference type="EMBL" id="GGG99411.1"/>
    </source>
</evidence>
<feature type="region of interest" description="Disordered" evidence="1">
    <location>
        <begin position="331"/>
        <end position="358"/>
    </location>
</feature>
<proteinExistence type="predicted"/>
<keyword evidence="4" id="KW-1185">Reference proteome</keyword>
<keyword evidence="2" id="KW-0472">Membrane</keyword>
<evidence type="ECO:0000256" key="1">
    <source>
        <dbReference type="SAM" id="MobiDB-lite"/>
    </source>
</evidence>
<sequence>MTDGVPKAGSRFDTGIQQLEPDAAYQRLTSNIAHVHAEDLPAFLIGEKLRAYVKAQLKALNVRFGALLAVILAPAGTGVALEFGLPLLVELGYIPDPVILDPVPFTGGSLHLSTLASWAALALVTLIPASLAGLVLWRTYSRLSAALKHIVGQVSAVIAERSLGIGHERCAVTIGEAGFSLCSAGRRLTLRWHALDLPATRDRVAAQNNPSTMLPSAPGPAHIPASFDEIRALIRQPEWLGFRDEVEAWANANDRLPLDMKCYRKGAERYIQTGKGRRGQLLHERVNGPAWKETVIIHRRFFESAESELSWPQFVMFALVLAQSNEVPHAGSEAQAGVHRIAPRKAPQPQKEYTPVLP</sequence>
<comment type="caution">
    <text evidence="3">The sequence shown here is derived from an EMBL/GenBank/DDBJ whole genome shotgun (WGS) entry which is preliminary data.</text>
</comment>